<accession>A0A2N0B3G5</accession>
<keyword evidence="1" id="KW-0732">Signal</keyword>
<evidence type="ECO:0000256" key="1">
    <source>
        <dbReference type="SAM" id="SignalP"/>
    </source>
</evidence>
<evidence type="ECO:0000259" key="2">
    <source>
        <dbReference type="Pfam" id="PF04773"/>
    </source>
</evidence>
<dbReference type="Proteomes" id="UP000232122">
    <property type="component" value="Unassembled WGS sequence"/>
</dbReference>
<reference evidence="4" key="1">
    <citation type="submission" date="2017-07" db="EMBL/GenBank/DDBJ databases">
        <title>Leptospira spp. isolated from tropical soils.</title>
        <authorList>
            <person name="Thibeaux R."/>
            <person name="Iraola G."/>
            <person name="Ferres I."/>
            <person name="Bierque E."/>
            <person name="Girault D."/>
            <person name="Soupe-Gilbert M.-E."/>
            <person name="Picardeau M."/>
            <person name="Goarant C."/>
        </authorList>
    </citation>
    <scope>NUCLEOTIDE SEQUENCE [LARGE SCALE GENOMIC DNA]</scope>
    <source>
        <strain evidence="4">ATI7-C-A5</strain>
    </source>
</reference>
<feature type="signal peptide" evidence="1">
    <location>
        <begin position="1"/>
        <end position="17"/>
    </location>
</feature>
<sequence>MKLLSATAILLSLAVLSFNCKRNQTEKTNGVITFVNGDVIVQRGDQKIKAAVSQEIQNGDVLITGSKSAAALAFGENASVIEIQSDSQFRFQEEGKGKNFFQEKGSSWILANKLNKDETLTLRTPTTTAGVRGTKFYTALREGMTFTCFCQGQVELENTTDHSKKVNDSDYLAVTKGNKTIYVTPADLKKENLEYLHDHSEIENSPVGNQNKMSQEDFQKLFTIVKNKFEGK</sequence>
<name>A0A2N0B3G5_9LEPT</name>
<dbReference type="AlphaFoldDB" id="A0A2N0B3G5"/>
<reference evidence="3 5" key="2">
    <citation type="journal article" date="2018" name="Microb. Genom.">
        <title>Deciphering the unexplored Leptospira diversity from soils uncovers genomic evolution to virulence.</title>
        <authorList>
            <person name="Thibeaux R."/>
            <person name="Iraola G."/>
            <person name="Ferres I."/>
            <person name="Bierque E."/>
            <person name="Girault D."/>
            <person name="Soupe-Gilbert M.E."/>
            <person name="Picardeau M."/>
            <person name="Goarant C."/>
        </authorList>
    </citation>
    <scope>NUCLEOTIDE SEQUENCE [LARGE SCALE GENOMIC DNA]</scope>
    <source>
        <strain evidence="3 5">ATI7-C-A5</strain>
    </source>
</reference>
<proteinExistence type="predicted"/>
<gene>
    <name evidence="3" type="ORF">CH379_016180</name>
    <name evidence="4" type="ORF">CH379_20655</name>
</gene>
<dbReference type="InterPro" id="IPR006860">
    <property type="entry name" value="FecR"/>
</dbReference>
<evidence type="ECO:0000313" key="5">
    <source>
        <dbReference type="Proteomes" id="UP000232122"/>
    </source>
</evidence>
<feature type="chain" id="PRO_5044577133" evidence="1">
    <location>
        <begin position="18"/>
        <end position="232"/>
    </location>
</feature>
<dbReference type="RefSeq" id="WP_100748202.1">
    <property type="nucleotide sequence ID" value="NZ_NPEF02000020.1"/>
</dbReference>
<dbReference type="OrthoDB" id="369729at2"/>
<reference evidence="3" key="3">
    <citation type="submission" date="2023-10" db="EMBL/GenBank/DDBJ databases">
        <authorList>
            <person name="Picardeau M."/>
            <person name="Thibeaux R."/>
        </authorList>
    </citation>
    <scope>NUCLEOTIDE SEQUENCE</scope>
    <source>
        <strain evidence="3">ATI7-C-A5</strain>
    </source>
</reference>
<organism evidence="4">
    <name type="scientific">Leptospira ellisii</name>
    <dbReference type="NCBI Taxonomy" id="2023197"/>
    <lineage>
        <taxon>Bacteria</taxon>
        <taxon>Pseudomonadati</taxon>
        <taxon>Spirochaetota</taxon>
        <taxon>Spirochaetia</taxon>
        <taxon>Leptospirales</taxon>
        <taxon>Leptospiraceae</taxon>
        <taxon>Leptospira</taxon>
    </lineage>
</organism>
<dbReference type="Pfam" id="PF04773">
    <property type="entry name" value="FecR"/>
    <property type="match status" value="1"/>
</dbReference>
<feature type="domain" description="FecR protein" evidence="2">
    <location>
        <begin position="60"/>
        <end position="145"/>
    </location>
</feature>
<accession>A0A2N0BG93</accession>
<dbReference type="EMBL" id="NPEF02000020">
    <property type="protein sequence ID" value="MDV6237171.1"/>
    <property type="molecule type" value="Genomic_DNA"/>
</dbReference>
<dbReference type="Gene3D" id="2.60.120.1440">
    <property type="match status" value="1"/>
</dbReference>
<dbReference type="PANTHER" id="PTHR38731:SF1">
    <property type="entry name" value="FECR PROTEIN DOMAIN-CONTAINING PROTEIN"/>
    <property type="match status" value="1"/>
</dbReference>
<keyword evidence="5" id="KW-1185">Reference proteome</keyword>
<protein>
    <submittedName>
        <fullName evidence="3">FecR domain-containing protein</fullName>
    </submittedName>
    <submittedName>
        <fullName evidence="4">Iron dicitrate transport regulator FecR</fullName>
    </submittedName>
</protein>
<dbReference type="EMBL" id="NPEF01000384">
    <property type="protein sequence ID" value="PJZ91081.1"/>
    <property type="molecule type" value="Genomic_DNA"/>
</dbReference>
<evidence type="ECO:0000313" key="4">
    <source>
        <dbReference type="EMBL" id="PJZ91081.1"/>
    </source>
</evidence>
<evidence type="ECO:0000313" key="3">
    <source>
        <dbReference type="EMBL" id="MDV6237171.1"/>
    </source>
</evidence>
<comment type="caution">
    <text evidence="4">The sequence shown here is derived from an EMBL/GenBank/DDBJ whole genome shotgun (WGS) entry which is preliminary data.</text>
</comment>
<dbReference type="PANTHER" id="PTHR38731">
    <property type="entry name" value="LIPL45-RELATED LIPOPROTEIN-RELATED"/>
    <property type="match status" value="1"/>
</dbReference>